<organism evidence="2 3">
    <name type="scientific">Kitasatospora kifunensis</name>
    <name type="common">Streptomyces kifunensis</name>
    <dbReference type="NCBI Taxonomy" id="58351"/>
    <lineage>
        <taxon>Bacteria</taxon>
        <taxon>Bacillati</taxon>
        <taxon>Actinomycetota</taxon>
        <taxon>Actinomycetes</taxon>
        <taxon>Kitasatosporales</taxon>
        <taxon>Streptomycetaceae</taxon>
        <taxon>Kitasatospora</taxon>
    </lineage>
</organism>
<keyword evidence="1" id="KW-0812">Transmembrane</keyword>
<comment type="caution">
    <text evidence="2">The sequence shown here is derived from an EMBL/GenBank/DDBJ whole genome shotgun (WGS) entry which is preliminary data.</text>
</comment>
<evidence type="ECO:0000313" key="2">
    <source>
        <dbReference type="EMBL" id="MBB4923895.1"/>
    </source>
</evidence>
<keyword evidence="1" id="KW-1133">Transmembrane helix</keyword>
<dbReference type="RefSeq" id="WP_184935926.1">
    <property type="nucleotide sequence ID" value="NZ_JACHJV010000001.1"/>
</dbReference>
<proteinExistence type="predicted"/>
<accession>A0A7W7VVV4</accession>
<reference evidence="2 3" key="1">
    <citation type="submission" date="2020-08" db="EMBL/GenBank/DDBJ databases">
        <title>Sequencing the genomes of 1000 actinobacteria strains.</title>
        <authorList>
            <person name="Klenk H.-P."/>
        </authorList>
    </citation>
    <scope>NUCLEOTIDE SEQUENCE [LARGE SCALE GENOMIC DNA]</scope>
    <source>
        <strain evidence="2 3">DSM 41654</strain>
    </source>
</reference>
<dbReference type="AlphaFoldDB" id="A0A7W7VVV4"/>
<keyword evidence="3" id="KW-1185">Reference proteome</keyword>
<dbReference type="Proteomes" id="UP000540506">
    <property type="component" value="Unassembled WGS sequence"/>
</dbReference>
<evidence type="ECO:0000256" key="1">
    <source>
        <dbReference type="SAM" id="Phobius"/>
    </source>
</evidence>
<sequence>MAGQFPGQFGPVLPAPPKGPFGVVVKVLLCLVAVLTAGLLGFVPAVALAVRRRRRADVLGAVVVGALSLLMFVCAVVAGDDKHATVANGLGAGTMVLLILGAPTHFLLMDRRRVWGGPAPVLAPVPLPGYWAPPPPPEYQLPPQQPVSAPVDELQQLGELLRRQAEGGGR</sequence>
<keyword evidence="1" id="KW-0472">Membrane</keyword>
<dbReference type="EMBL" id="JACHJV010000001">
    <property type="protein sequence ID" value="MBB4923895.1"/>
    <property type="molecule type" value="Genomic_DNA"/>
</dbReference>
<protein>
    <submittedName>
        <fullName evidence="2">Uncharacterized membrane protein YhaH (DUF805 family)</fullName>
    </submittedName>
</protein>
<feature type="transmembrane region" description="Helical" evidence="1">
    <location>
        <begin position="90"/>
        <end position="108"/>
    </location>
</feature>
<feature type="transmembrane region" description="Helical" evidence="1">
    <location>
        <begin position="23"/>
        <end position="46"/>
    </location>
</feature>
<gene>
    <name evidence="2" type="ORF">FHR34_002888</name>
</gene>
<feature type="transmembrane region" description="Helical" evidence="1">
    <location>
        <begin position="58"/>
        <end position="78"/>
    </location>
</feature>
<name>A0A7W7VVV4_KITKI</name>
<evidence type="ECO:0000313" key="3">
    <source>
        <dbReference type="Proteomes" id="UP000540506"/>
    </source>
</evidence>